<keyword evidence="2" id="KW-0472">Membrane</keyword>
<keyword evidence="2" id="KW-0961">Cell wall biogenesis/degradation</keyword>
<dbReference type="AlphaFoldDB" id="A0AAQ3L192"/>
<dbReference type="EC" id="2.4.2.-" evidence="2"/>
<protein>
    <recommendedName>
        <fullName evidence="2">Glycosyltransferase</fullName>
        <ecNumber evidence="2">2.4.2.-</ecNumber>
    </recommendedName>
</protein>
<keyword evidence="2" id="KW-0735">Signal-anchor</keyword>
<dbReference type="InterPro" id="IPR005069">
    <property type="entry name" value="Nucl-diP-sugar_transferase"/>
</dbReference>
<evidence type="ECO:0000259" key="3">
    <source>
        <dbReference type="Pfam" id="PF03407"/>
    </source>
</evidence>
<evidence type="ECO:0000313" key="4">
    <source>
        <dbReference type="EMBL" id="WOL16688.1"/>
    </source>
</evidence>
<dbReference type="SUPFAM" id="SSF53448">
    <property type="entry name" value="Nucleotide-diphospho-sugar transferases"/>
    <property type="match status" value="1"/>
</dbReference>
<reference evidence="4 5" key="1">
    <citation type="submission" date="2023-10" db="EMBL/GenBank/DDBJ databases">
        <title>Chromosome-scale genome assembly provides insights into flower coloration mechanisms of Canna indica.</title>
        <authorList>
            <person name="Li C."/>
        </authorList>
    </citation>
    <scope>NUCLEOTIDE SEQUENCE [LARGE SCALE GENOMIC DNA]</scope>
    <source>
        <tissue evidence="4">Flower</tissue>
    </source>
</reference>
<keyword evidence="5" id="KW-1185">Reference proteome</keyword>
<dbReference type="GO" id="GO:0016757">
    <property type="term" value="F:glycosyltransferase activity"/>
    <property type="evidence" value="ECO:0007669"/>
    <property type="project" value="UniProtKB-KW"/>
</dbReference>
<dbReference type="PANTHER" id="PTHR46038">
    <property type="entry name" value="EXPRESSED PROTEIN-RELATED"/>
    <property type="match status" value="1"/>
</dbReference>
<evidence type="ECO:0000256" key="2">
    <source>
        <dbReference type="RuleBase" id="RU363055"/>
    </source>
</evidence>
<feature type="transmembrane region" description="Helical" evidence="2">
    <location>
        <begin position="12"/>
        <end position="30"/>
    </location>
</feature>
<keyword evidence="2" id="KW-1133">Transmembrane helix</keyword>
<dbReference type="EMBL" id="CP136897">
    <property type="protein sequence ID" value="WOL16688.1"/>
    <property type="molecule type" value="Genomic_DNA"/>
</dbReference>
<dbReference type="InterPro" id="IPR044821">
    <property type="entry name" value="At1g28695/At4g15970-like"/>
</dbReference>
<gene>
    <name evidence="4" type="ORF">Cni_G25476</name>
</gene>
<dbReference type="Proteomes" id="UP001327560">
    <property type="component" value="Chromosome 8"/>
</dbReference>
<dbReference type="GO" id="GO:0000139">
    <property type="term" value="C:Golgi membrane"/>
    <property type="evidence" value="ECO:0007669"/>
    <property type="project" value="UniProtKB-SubCell"/>
</dbReference>
<sequence>MSFSSAPVSGRATALVVAPFLVLALLYACLRMPELPAAFFRSKELGANATEIVAPKDELEAALEGVSMDNRTLIITVLNKVYVEENAMLDLFLQSLREGEDTQFLIRHVLFVAVDERAFNRCRSLDLHCYKLVTDGVDFSKEVFYMSKGFNDMMWRRTLFLGDVLRRGYSFIFTDMDVMWLRNPFQKLHHEGEDLQMSCDFFYGNPLNNSNINTGFYFANPNNKTIALFDEWYASRNDSERLKDQDVLQRMMRGGGFERLGLRVRFLETRYFSGFCQMSKDFREVVTIHANCCVRMKVKIIDLRNVLESWKMNNWNRTANATWPPVKGICLHGPSPKH</sequence>
<evidence type="ECO:0000313" key="5">
    <source>
        <dbReference type="Proteomes" id="UP001327560"/>
    </source>
</evidence>
<comment type="subcellular location">
    <subcellularLocation>
        <location evidence="2">Golgi apparatus membrane</location>
        <topology evidence="2">Single-pass type II membrane protein</topology>
    </subcellularLocation>
</comment>
<organism evidence="4 5">
    <name type="scientific">Canna indica</name>
    <name type="common">Indian-shot</name>
    <dbReference type="NCBI Taxonomy" id="4628"/>
    <lineage>
        <taxon>Eukaryota</taxon>
        <taxon>Viridiplantae</taxon>
        <taxon>Streptophyta</taxon>
        <taxon>Embryophyta</taxon>
        <taxon>Tracheophyta</taxon>
        <taxon>Spermatophyta</taxon>
        <taxon>Magnoliopsida</taxon>
        <taxon>Liliopsida</taxon>
        <taxon>Zingiberales</taxon>
        <taxon>Cannaceae</taxon>
        <taxon>Canna</taxon>
    </lineage>
</organism>
<evidence type="ECO:0000256" key="1">
    <source>
        <dbReference type="ARBA" id="ARBA00007033"/>
    </source>
</evidence>
<dbReference type="PANTHER" id="PTHR46038:SF12">
    <property type="entry name" value="OS03G0731800 PROTEIN"/>
    <property type="match status" value="1"/>
</dbReference>
<comment type="similarity">
    <text evidence="1 2">Belongs to the glycosyltransferase 77 family.</text>
</comment>
<dbReference type="GO" id="GO:0071555">
    <property type="term" value="P:cell wall organization"/>
    <property type="evidence" value="ECO:0007669"/>
    <property type="project" value="UniProtKB-KW"/>
</dbReference>
<keyword evidence="2" id="KW-0333">Golgi apparatus</keyword>
<keyword evidence="2" id="KW-0808">Transferase</keyword>
<name>A0AAQ3L192_9LILI</name>
<accession>A0AAQ3L192</accession>
<proteinExistence type="inferred from homology"/>
<dbReference type="Pfam" id="PF03407">
    <property type="entry name" value="Nucleotid_trans"/>
    <property type="match status" value="1"/>
</dbReference>
<keyword evidence="2" id="KW-0812">Transmembrane</keyword>
<feature type="domain" description="Nucleotide-diphospho-sugar transferase" evidence="3">
    <location>
        <begin position="105"/>
        <end position="301"/>
    </location>
</feature>
<keyword evidence="2" id="KW-0328">Glycosyltransferase</keyword>
<dbReference type="InterPro" id="IPR029044">
    <property type="entry name" value="Nucleotide-diphossugar_trans"/>
</dbReference>